<dbReference type="PANTHER" id="PTHR30514:SF18">
    <property type="entry name" value="RPIR-FAMILY TRANSCRIPTIONAL REGULATOR"/>
    <property type="match status" value="1"/>
</dbReference>
<dbReference type="Gene3D" id="1.10.10.10">
    <property type="entry name" value="Winged helix-like DNA-binding domain superfamily/Winged helix DNA-binding domain"/>
    <property type="match status" value="1"/>
</dbReference>
<dbReference type="Gene3D" id="3.40.50.10490">
    <property type="entry name" value="Glucose-6-phosphate isomerase like protein, domain 1"/>
    <property type="match status" value="1"/>
</dbReference>
<dbReference type="SUPFAM" id="SSF53697">
    <property type="entry name" value="SIS domain"/>
    <property type="match status" value="1"/>
</dbReference>
<reference evidence="5 6" key="1">
    <citation type="submission" date="2019-07" db="EMBL/GenBank/DDBJ databases">
        <title>Whole genome shotgun sequence of Acetobacter nitrogenifigens NBRC 105050.</title>
        <authorList>
            <person name="Hosoyama A."/>
            <person name="Uohara A."/>
            <person name="Ohji S."/>
            <person name="Ichikawa N."/>
        </authorList>
    </citation>
    <scope>NUCLEOTIDE SEQUENCE [LARGE SCALE GENOMIC DNA]</scope>
    <source>
        <strain evidence="5 6">NBRC 105050</strain>
    </source>
</reference>
<dbReference type="GO" id="GO:1901135">
    <property type="term" value="P:carbohydrate derivative metabolic process"/>
    <property type="evidence" value="ECO:0007669"/>
    <property type="project" value="InterPro"/>
</dbReference>
<dbReference type="InterPro" id="IPR009057">
    <property type="entry name" value="Homeodomain-like_sf"/>
</dbReference>
<comment type="caution">
    <text evidence="5">The sequence shown here is derived from an EMBL/GenBank/DDBJ whole genome shotgun (WGS) entry which is preliminary data.</text>
</comment>
<dbReference type="GO" id="GO:0097367">
    <property type="term" value="F:carbohydrate derivative binding"/>
    <property type="evidence" value="ECO:0007669"/>
    <property type="project" value="InterPro"/>
</dbReference>
<dbReference type="STRING" id="1120919.GCA_000429165_02802"/>
<evidence type="ECO:0000256" key="3">
    <source>
        <dbReference type="ARBA" id="ARBA00023163"/>
    </source>
</evidence>
<dbReference type="InterPro" id="IPR046348">
    <property type="entry name" value="SIS_dom_sf"/>
</dbReference>
<dbReference type="CDD" id="cd05013">
    <property type="entry name" value="SIS_RpiR"/>
    <property type="match status" value="1"/>
</dbReference>
<dbReference type="InterPro" id="IPR036388">
    <property type="entry name" value="WH-like_DNA-bd_sf"/>
</dbReference>
<dbReference type="InterPro" id="IPR001347">
    <property type="entry name" value="SIS_dom"/>
</dbReference>
<keyword evidence="6" id="KW-1185">Reference proteome</keyword>
<dbReference type="SUPFAM" id="SSF46689">
    <property type="entry name" value="Homeodomain-like"/>
    <property type="match status" value="1"/>
</dbReference>
<dbReference type="InterPro" id="IPR035472">
    <property type="entry name" value="RpiR-like_SIS"/>
</dbReference>
<protein>
    <recommendedName>
        <fullName evidence="4">HTH rpiR-type domain-containing protein</fullName>
    </recommendedName>
</protein>
<dbReference type="PROSITE" id="PS51071">
    <property type="entry name" value="HTH_RPIR"/>
    <property type="match status" value="1"/>
</dbReference>
<keyword evidence="2" id="KW-0238">DNA-binding</keyword>
<evidence type="ECO:0000256" key="2">
    <source>
        <dbReference type="ARBA" id="ARBA00023125"/>
    </source>
</evidence>
<evidence type="ECO:0000313" key="5">
    <source>
        <dbReference type="EMBL" id="GEN60808.1"/>
    </source>
</evidence>
<keyword evidence="3" id="KW-0804">Transcription</keyword>
<dbReference type="OrthoDB" id="8582409at2"/>
<dbReference type="EMBL" id="BJYF01000021">
    <property type="protein sequence ID" value="GEN60808.1"/>
    <property type="molecule type" value="Genomic_DNA"/>
</dbReference>
<feature type="domain" description="HTH rpiR-type" evidence="4">
    <location>
        <begin position="5"/>
        <end position="81"/>
    </location>
</feature>
<dbReference type="GO" id="GO:0003677">
    <property type="term" value="F:DNA binding"/>
    <property type="evidence" value="ECO:0007669"/>
    <property type="project" value="UniProtKB-KW"/>
</dbReference>
<dbReference type="AlphaFoldDB" id="A0A511XCX0"/>
<dbReference type="InterPro" id="IPR047640">
    <property type="entry name" value="RpiR-like"/>
</dbReference>
<accession>A0A511XCX0</accession>
<sequence length="286" mass="31899">MENDTPIEVRIMNVQDELSVGERRLAAVILEMECNFSGFTAGEIATRAQVSNPTAARFFRRLGYESYQQAHTQARERAQMGSPLVALRSTERHEKINYDFTDYVRQENHNLSRTADDLAADKLERAVAMLRDARRIWIVGFRNSMIVGSYLHNILNLMREGAALLPRAGMTLGEDLVNVAENDLVVLLSFRRRRPVRGRIARVAQRRGAKVLQIGDFDAPPNDDGVNLTLRCAVEGRGIFDSYGAAMTLVNCLASLLEQSVGGAVASRLTQVESLMEEIDVLAFKS</sequence>
<gene>
    <name evidence="5" type="ORF">ANI02nite_26920</name>
</gene>
<dbReference type="PANTHER" id="PTHR30514">
    <property type="entry name" value="GLUCOKINASE"/>
    <property type="match status" value="1"/>
</dbReference>
<dbReference type="InterPro" id="IPR000281">
    <property type="entry name" value="HTH_RpiR"/>
</dbReference>
<dbReference type="Pfam" id="PF01418">
    <property type="entry name" value="HTH_6"/>
    <property type="match status" value="1"/>
</dbReference>
<evidence type="ECO:0000256" key="1">
    <source>
        <dbReference type="ARBA" id="ARBA00023015"/>
    </source>
</evidence>
<keyword evidence="1" id="KW-0805">Transcription regulation</keyword>
<evidence type="ECO:0000313" key="6">
    <source>
        <dbReference type="Proteomes" id="UP000321635"/>
    </source>
</evidence>
<evidence type="ECO:0000259" key="4">
    <source>
        <dbReference type="PROSITE" id="PS51071"/>
    </source>
</evidence>
<name>A0A511XCX0_9PROT</name>
<dbReference type="GO" id="GO:0003700">
    <property type="term" value="F:DNA-binding transcription factor activity"/>
    <property type="evidence" value="ECO:0007669"/>
    <property type="project" value="InterPro"/>
</dbReference>
<organism evidence="5 6">
    <name type="scientific">Acetobacter nitrogenifigens DSM 23921 = NBRC 105050</name>
    <dbReference type="NCBI Taxonomy" id="1120919"/>
    <lineage>
        <taxon>Bacteria</taxon>
        <taxon>Pseudomonadati</taxon>
        <taxon>Pseudomonadota</taxon>
        <taxon>Alphaproteobacteria</taxon>
        <taxon>Acetobacterales</taxon>
        <taxon>Acetobacteraceae</taxon>
        <taxon>Acetobacter</taxon>
    </lineage>
</organism>
<proteinExistence type="predicted"/>
<dbReference type="Proteomes" id="UP000321635">
    <property type="component" value="Unassembled WGS sequence"/>
</dbReference>
<dbReference type="Pfam" id="PF01380">
    <property type="entry name" value="SIS"/>
    <property type="match status" value="1"/>
</dbReference>